<evidence type="ECO:0000259" key="6">
    <source>
        <dbReference type="Pfam" id="PF04542"/>
    </source>
</evidence>
<sequence>MEFEHLVQEHYQGLYRFALSLAQREADAADLTQQTFLRWATRGFQLRDRSKAKTWLFTTLYREFLTGSRRSVRFPHVELADAEPELPAVQDRTMEELDGQSALDALSQLDETYRAPLTLFYLQQHSYQEISEILNVPIGTVMSRLSRGKSQLRQKLSPAREDQDSSASPPSPKVIPFVEPPRSSRHG</sequence>
<dbReference type="InterPro" id="IPR039425">
    <property type="entry name" value="RNA_pol_sigma-70-like"/>
</dbReference>
<feature type="domain" description="RNA polymerase sigma factor 70 region 4 type 2" evidence="7">
    <location>
        <begin position="102"/>
        <end position="152"/>
    </location>
</feature>
<name>A0A7W7YNM0_9BACT</name>
<keyword evidence="9" id="KW-1185">Reference proteome</keyword>
<keyword evidence="3" id="KW-0731">Sigma factor</keyword>
<reference evidence="8 9" key="1">
    <citation type="submission" date="2020-08" db="EMBL/GenBank/DDBJ databases">
        <title>Genomic Encyclopedia of Type Strains, Phase IV (KMG-IV): sequencing the most valuable type-strain genomes for metagenomic binning, comparative biology and taxonomic classification.</title>
        <authorList>
            <person name="Goeker M."/>
        </authorList>
    </citation>
    <scope>NUCLEOTIDE SEQUENCE [LARGE SCALE GENOMIC DNA]</scope>
    <source>
        <strain evidence="8 9">DSM 12251</strain>
    </source>
</reference>
<gene>
    <name evidence="8" type="ORF">HNQ64_003760</name>
</gene>
<dbReference type="InterPro" id="IPR013324">
    <property type="entry name" value="RNA_pol_sigma_r3/r4-like"/>
</dbReference>
<evidence type="ECO:0000256" key="2">
    <source>
        <dbReference type="ARBA" id="ARBA00023015"/>
    </source>
</evidence>
<dbReference type="Pfam" id="PF08281">
    <property type="entry name" value="Sigma70_r4_2"/>
    <property type="match status" value="1"/>
</dbReference>
<evidence type="ECO:0000259" key="7">
    <source>
        <dbReference type="Pfam" id="PF08281"/>
    </source>
</evidence>
<evidence type="ECO:0000256" key="1">
    <source>
        <dbReference type="ARBA" id="ARBA00010641"/>
    </source>
</evidence>
<dbReference type="Gene3D" id="1.10.1740.10">
    <property type="match status" value="1"/>
</dbReference>
<dbReference type="RefSeq" id="WP_184211298.1">
    <property type="nucleotide sequence ID" value="NZ_JACHIF010000008.1"/>
</dbReference>
<accession>A0A7W7YNM0</accession>
<dbReference type="InterPro" id="IPR014284">
    <property type="entry name" value="RNA_pol_sigma-70_dom"/>
</dbReference>
<comment type="similarity">
    <text evidence="1">Belongs to the sigma-70 factor family. ECF subfamily.</text>
</comment>
<dbReference type="PANTHER" id="PTHR43133">
    <property type="entry name" value="RNA POLYMERASE ECF-TYPE SIGMA FACTO"/>
    <property type="match status" value="1"/>
</dbReference>
<dbReference type="Gene3D" id="1.10.10.10">
    <property type="entry name" value="Winged helix-like DNA-binding domain superfamily/Winged helix DNA-binding domain"/>
    <property type="match status" value="1"/>
</dbReference>
<dbReference type="Proteomes" id="UP000534294">
    <property type="component" value="Unassembled WGS sequence"/>
</dbReference>
<dbReference type="SUPFAM" id="SSF88659">
    <property type="entry name" value="Sigma3 and sigma4 domains of RNA polymerase sigma factors"/>
    <property type="match status" value="1"/>
</dbReference>
<dbReference type="CDD" id="cd06171">
    <property type="entry name" value="Sigma70_r4"/>
    <property type="match status" value="1"/>
</dbReference>
<evidence type="ECO:0000313" key="8">
    <source>
        <dbReference type="EMBL" id="MBB5039488.1"/>
    </source>
</evidence>
<feature type="domain" description="RNA polymerase sigma-70 region 2" evidence="6">
    <location>
        <begin position="6"/>
        <end position="71"/>
    </location>
</feature>
<feature type="region of interest" description="Disordered" evidence="5">
    <location>
        <begin position="149"/>
        <end position="187"/>
    </location>
</feature>
<dbReference type="PANTHER" id="PTHR43133:SF60">
    <property type="entry name" value="RNA POLYMERASE SIGMA FACTOR SIGV"/>
    <property type="match status" value="1"/>
</dbReference>
<dbReference type="GO" id="GO:0006352">
    <property type="term" value="P:DNA-templated transcription initiation"/>
    <property type="evidence" value="ECO:0007669"/>
    <property type="project" value="InterPro"/>
</dbReference>
<evidence type="ECO:0000256" key="3">
    <source>
        <dbReference type="ARBA" id="ARBA00023082"/>
    </source>
</evidence>
<dbReference type="Pfam" id="PF04542">
    <property type="entry name" value="Sigma70_r2"/>
    <property type="match status" value="1"/>
</dbReference>
<comment type="caution">
    <text evidence="8">The sequence shown here is derived from an EMBL/GenBank/DDBJ whole genome shotgun (WGS) entry which is preliminary data.</text>
</comment>
<evidence type="ECO:0000256" key="4">
    <source>
        <dbReference type="ARBA" id="ARBA00023163"/>
    </source>
</evidence>
<dbReference type="NCBIfam" id="TIGR02937">
    <property type="entry name" value="sigma70-ECF"/>
    <property type="match status" value="1"/>
</dbReference>
<dbReference type="GO" id="GO:0016987">
    <property type="term" value="F:sigma factor activity"/>
    <property type="evidence" value="ECO:0007669"/>
    <property type="project" value="UniProtKB-KW"/>
</dbReference>
<keyword evidence="2" id="KW-0805">Transcription regulation</keyword>
<dbReference type="AlphaFoldDB" id="A0A7W7YNM0"/>
<dbReference type="InterPro" id="IPR007627">
    <property type="entry name" value="RNA_pol_sigma70_r2"/>
</dbReference>
<dbReference type="GO" id="GO:0003677">
    <property type="term" value="F:DNA binding"/>
    <property type="evidence" value="ECO:0007669"/>
    <property type="project" value="InterPro"/>
</dbReference>
<organism evidence="8 9">
    <name type="scientific">Prosthecobacter dejongeii</name>
    <dbReference type="NCBI Taxonomy" id="48465"/>
    <lineage>
        <taxon>Bacteria</taxon>
        <taxon>Pseudomonadati</taxon>
        <taxon>Verrucomicrobiota</taxon>
        <taxon>Verrucomicrobiia</taxon>
        <taxon>Verrucomicrobiales</taxon>
        <taxon>Verrucomicrobiaceae</taxon>
        <taxon>Prosthecobacter</taxon>
    </lineage>
</organism>
<dbReference type="EMBL" id="JACHIF010000008">
    <property type="protein sequence ID" value="MBB5039488.1"/>
    <property type="molecule type" value="Genomic_DNA"/>
</dbReference>
<dbReference type="InterPro" id="IPR013325">
    <property type="entry name" value="RNA_pol_sigma_r2"/>
</dbReference>
<proteinExistence type="inferred from homology"/>
<dbReference type="InterPro" id="IPR036388">
    <property type="entry name" value="WH-like_DNA-bd_sf"/>
</dbReference>
<dbReference type="SUPFAM" id="SSF88946">
    <property type="entry name" value="Sigma2 domain of RNA polymerase sigma factors"/>
    <property type="match status" value="1"/>
</dbReference>
<protein>
    <submittedName>
        <fullName evidence="8">RNA polymerase sigma-70 factor (ECF subfamily)</fullName>
    </submittedName>
</protein>
<evidence type="ECO:0000256" key="5">
    <source>
        <dbReference type="SAM" id="MobiDB-lite"/>
    </source>
</evidence>
<evidence type="ECO:0000313" key="9">
    <source>
        <dbReference type="Proteomes" id="UP000534294"/>
    </source>
</evidence>
<keyword evidence="4" id="KW-0804">Transcription</keyword>
<dbReference type="InterPro" id="IPR013249">
    <property type="entry name" value="RNA_pol_sigma70_r4_t2"/>
</dbReference>